<gene>
    <name evidence="3" type="ORF">MARPO_0063s0063</name>
</gene>
<feature type="chain" id="PRO_5015347589" evidence="2">
    <location>
        <begin position="17"/>
        <end position="220"/>
    </location>
</feature>
<dbReference type="PANTHER" id="PTHR36399">
    <property type="entry name" value="PHOTOSYNTHETIC NDH SUBUNIT OF SUBCOMPLEX B 5, CHLOROPLASTIC"/>
    <property type="match status" value="1"/>
</dbReference>
<dbReference type="PANTHER" id="PTHR36399:SF1">
    <property type="entry name" value="PHOTOSYNTHETIC NDH SUBUNIT OF SUBCOMPLEX B 5, CHLOROPLASTIC"/>
    <property type="match status" value="1"/>
</dbReference>
<dbReference type="GO" id="GO:0009507">
    <property type="term" value="C:chloroplast"/>
    <property type="evidence" value="ECO:0007669"/>
    <property type="project" value="InterPro"/>
</dbReference>
<proteinExistence type="predicted"/>
<feature type="transmembrane region" description="Helical" evidence="1">
    <location>
        <begin position="130"/>
        <end position="163"/>
    </location>
</feature>
<evidence type="ECO:0000256" key="1">
    <source>
        <dbReference type="SAM" id="Phobius"/>
    </source>
</evidence>
<keyword evidence="1" id="KW-1133">Transmembrane helix</keyword>
<evidence type="ECO:0000313" key="4">
    <source>
        <dbReference type="Proteomes" id="UP000244005"/>
    </source>
</evidence>
<protein>
    <submittedName>
        <fullName evidence="3">Uncharacterized protein</fullName>
    </submittedName>
</protein>
<dbReference type="Gramene" id="Mp8g08560.1">
    <property type="protein sequence ID" value="Mp8g08560.1.cds"/>
    <property type="gene ID" value="Mp8g08560"/>
</dbReference>
<reference evidence="4" key="1">
    <citation type="journal article" date="2017" name="Cell">
        <title>Insights into land plant evolution garnered from the Marchantia polymorpha genome.</title>
        <authorList>
            <person name="Bowman J.L."/>
            <person name="Kohchi T."/>
            <person name="Yamato K.T."/>
            <person name="Jenkins J."/>
            <person name="Shu S."/>
            <person name="Ishizaki K."/>
            <person name="Yamaoka S."/>
            <person name="Nishihama R."/>
            <person name="Nakamura Y."/>
            <person name="Berger F."/>
            <person name="Adam C."/>
            <person name="Aki S.S."/>
            <person name="Althoff F."/>
            <person name="Araki T."/>
            <person name="Arteaga-Vazquez M.A."/>
            <person name="Balasubrmanian S."/>
            <person name="Barry K."/>
            <person name="Bauer D."/>
            <person name="Boehm C.R."/>
            <person name="Briginshaw L."/>
            <person name="Caballero-Perez J."/>
            <person name="Catarino B."/>
            <person name="Chen F."/>
            <person name="Chiyoda S."/>
            <person name="Chovatia M."/>
            <person name="Davies K.M."/>
            <person name="Delmans M."/>
            <person name="Demura T."/>
            <person name="Dierschke T."/>
            <person name="Dolan L."/>
            <person name="Dorantes-Acosta A.E."/>
            <person name="Eklund D.M."/>
            <person name="Florent S.N."/>
            <person name="Flores-Sandoval E."/>
            <person name="Fujiyama A."/>
            <person name="Fukuzawa H."/>
            <person name="Galik B."/>
            <person name="Grimanelli D."/>
            <person name="Grimwood J."/>
            <person name="Grossniklaus U."/>
            <person name="Hamada T."/>
            <person name="Haseloff J."/>
            <person name="Hetherington A.J."/>
            <person name="Higo A."/>
            <person name="Hirakawa Y."/>
            <person name="Hundley H.N."/>
            <person name="Ikeda Y."/>
            <person name="Inoue K."/>
            <person name="Inoue S.I."/>
            <person name="Ishida S."/>
            <person name="Jia Q."/>
            <person name="Kakita M."/>
            <person name="Kanazawa T."/>
            <person name="Kawai Y."/>
            <person name="Kawashima T."/>
            <person name="Kennedy M."/>
            <person name="Kinose K."/>
            <person name="Kinoshita T."/>
            <person name="Kohara Y."/>
            <person name="Koide E."/>
            <person name="Komatsu K."/>
            <person name="Kopischke S."/>
            <person name="Kubo M."/>
            <person name="Kyozuka J."/>
            <person name="Lagercrantz U."/>
            <person name="Lin S.S."/>
            <person name="Lindquist E."/>
            <person name="Lipzen A.M."/>
            <person name="Lu C.W."/>
            <person name="De Luna E."/>
            <person name="Martienssen R.A."/>
            <person name="Minamino N."/>
            <person name="Mizutani M."/>
            <person name="Mizutani M."/>
            <person name="Mochizuki N."/>
            <person name="Monte I."/>
            <person name="Mosher R."/>
            <person name="Nagasaki H."/>
            <person name="Nakagami H."/>
            <person name="Naramoto S."/>
            <person name="Nishitani K."/>
            <person name="Ohtani M."/>
            <person name="Okamoto T."/>
            <person name="Okumura M."/>
            <person name="Phillips J."/>
            <person name="Pollak B."/>
            <person name="Reinders A."/>
            <person name="Rovekamp M."/>
            <person name="Sano R."/>
            <person name="Sawa S."/>
            <person name="Schmid M.W."/>
            <person name="Shirakawa M."/>
            <person name="Solano R."/>
            <person name="Spunde A."/>
            <person name="Suetsugu N."/>
            <person name="Sugano S."/>
            <person name="Sugiyama A."/>
            <person name="Sun R."/>
            <person name="Suzuki Y."/>
            <person name="Takenaka M."/>
            <person name="Takezawa D."/>
            <person name="Tomogane H."/>
            <person name="Tsuzuki M."/>
            <person name="Ueda T."/>
            <person name="Umeda M."/>
            <person name="Ward J.M."/>
            <person name="Watanabe Y."/>
            <person name="Yazaki K."/>
            <person name="Yokoyama R."/>
            <person name="Yoshitake Y."/>
            <person name="Yotsui I."/>
            <person name="Zachgo S."/>
            <person name="Schmutz J."/>
        </authorList>
    </citation>
    <scope>NUCLEOTIDE SEQUENCE [LARGE SCALE GENOMIC DNA]</scope>
    <source>
        <strain evidence="4">Tak-1</strain>
    </source>
</reference>
<dbReference type="Proteomes" id="UP000244005">
    <property type="component" value="Unassembled WGS sequence"/>
</dbReference>
<dbReference type="AlphaFoldDB" id="A0A2R6WRT3"/>
<organism evidence="3 4">
    <name type="scientific">Marchantia polymorpha</name>
    <name type="common">Common liverwort</name>
    <name type="synonym">Marchantia aquatica</name>
    <dbReference type="NCBI Taxonomy" id="3197"/>
    <lineage>
        <taxon>Eukaryota</taxon>
        <taxon>Viridiplantae</taxon>
        <taxon>Streptophyta</taxon>
        <taxon>Embryophyta</taxon>
        <taxon>Marchantiophyta</taxon>
        <taxon>Marchantiopsida</taxon>
        <taxon>Marchantiidae</taxon>
        <taxon>Marchantiales</taxon>
        <taxon>Marchantiaceae</taxon>
        <taxon>Marchantia</taxon>
    </lineage>
</organism>
<keyword evidence="1" id="KW-0812">Transmembrane</keyword>
<dbReference type="InterPro" id="IPR034569">
    <property type="entry name" value="PNSB5"/>
</dbReference>
<accession>A0A2R6WRT3</accession>
<name>A0A2R6WRT3_MARPO</name>
<dbReference type="OrthoDB" id="1925600at2759"/>
<evidence type="ECO:0000256" key="2">
    <source>
        <dbReference type="SAM" id="SignalP"/>
    </source>
</evidence>
<feature type="signal peptide" evidence="2">
    <location>
        <begin position="1"/>
        <end position="16"/>
    </location>
</feature>
<keyword evidence="1" id="KW-0472">Membrane</keyword>
<sequence>MAQALLLPLQRAVAMASVVAPFSLSHQQRVASASRLAVASSSRAVRLSKFQLNAAPGSVLGVEPDLVEEAYDFNLTAGEDREDDFPFGKADGHHTWHKEDNDVGFIEGLQQQIEESGGPATNPAQNAISWLFLPGVFAALAFGAEMEYICAACVLFIFAFIGIEMAKPDKPSNFEPEISRQDRDDGAAPLESTFVNLRIVNVSCQPSKDYRRDKVYKPTP</sequence>
<keyword evidence="2" id="KW-0732">Signal</keyword>
<dbReference type="EMBL" id="KZ772735">
    <property type="protein sequence ID" value="PTQ36523.1"/>
    <property type="molecule type" value="Genomic_DNA"/>
</dbReference>
<dbReference type="GO" id="GO:0006979">
    <property type="term" value="P:response to oxidative stress"/>
    <property type="evidence" value="ECO:0007669"/>
    <property type="project" value="InterPro"/>
</dbReference>
<evidence type="ECO:0000313" key="3">
    <source>
        <dbReference type="EMBL" id="PTQ36523.1"/>
    </source>
</evidence>
<keyword evidence="4" id="KW-1185">Reference proteome</keyword>